<dbReference type="GO" id="GO:0006368">
    <property type="term" value="P:transcription elongation by RNA polymerase II"/>
    <property type="evidence" value="ECO:0007669"/>
    <property type="project" value="InterPro"/>
</dbReference>
<feature type="domain" description="Elongation factor 1 beta central acidic region eukaryote" evidence="2">
    <location>
        <begin position="524"/>
        <end position="550"/>
    </location>
</feature>
<protein>
    <submittedName>
        <fullName evidence="3">Related to LEO1 - component of the Paf1 complex</fullName>
    </submittedName>
</protein>
<proteinExistence type="predicted"/>
<feature type="compositionally biased region" description="Polar residues" evidence="1">
    <location>
        <begin position="348"/>
        <end position="360"/>
    </location>
</feature>
<feature type="compositionally biased region" description="Acidic residues" evidence="1">
    <location>
        <begin position="85"/>
        <end position="96"/>
    </location>
</feature>
<feature type="compositionally biased region" description="Acidic residues" evidence="1">
    <location>
        <begin position="554"/>
        <end position="570"/>
    </location>
</feature>
<dbReference type="GO" id="GO:0032968">
    <property type="term" value="P:positive regulation of transcription elongation by RNA polymerase II"/>
    <property type="evidence" value="ECO:0007669"/>
    <property type="project" value="TreeGrafter"/>
</dbReference>
<feature type="region of interest" description="Disordered" evidence="1">
    <location>
        <begin position="1"/>
        <end position="180"/>
    </location>
</feature>
<evidence type="ECO:0000259" key="2">
    <source>
        <dbReference type="SMART" id="SM01182"/>
    </source>
</evidence>
<dbReference type="PANTHER" id="PTHR23146:SF0">
    <property type="entry name" value="RNA POLYMERASE-ASSOCIATED PROTEIN LEO1"/>
    <property type="match status" value="1"/>
</dbReference>
<feature type="compositionally biased region" description="Low complexity" evidence="1">
    <location>
        <begin position="321"/>
        <end position="347"/>
    </location>
</feature>
<keyword evidence="4" id="KW-1185">Reference proteome</keyword>
<feature type="domain" description="Elongation factor 1 beta central acidic region eukaryote" evidence="2">
    <location>
        <begin position="601"/>
        <end position="628"/>
    </location>
</feature>
<feature type="compositionally biased region" description="Acidic residues" evidence="1">
    <location>
        <begin position="43"/>
        <end position="59"/>
    </location>
</feature>
<feature type="compositionally biased region" description="Basic and acidic residues" evidence="1">
    <location>
        <begin position="590"/>
        <end position="599"/>
    </location>
</feature>
<gene>
    <name evidence="3" type="ORF">UTRI_05813</name>
</gene>
<feature type="compositionally biased region" description="Low complexity" evidence="1">
    <location>
        <begin position="8"/>
        <end position="40"/>
    </location>
</feature>
<dbReference type="EMBL" id="OOIN01000032">
    <property type="protein sequence ID" value="SPO30349.1"/>
    <property type="molecule type" value="Genomic_DNA"/>
</dbReference>
<dbReference type="OrthoDB" id="20844at2759"/>
<dbReference type="GO" id="GO:0016593">
    <property type="term" value="C:Cdc73/Paf1 complex"/>
    <property type="evidence" value="ECO:0007669"/>
    <property type="project" value="InterPro"/>
</dbReference>
<feature type="compositionally biased region" description="Basic and acidic residues" evidence="1">
    <location>
        <begin position="440"/>
        <end position="467"/>
    </location>
</feature>
<feature type="region of interest" description="Disordered" evidence="1">
    <location>
        <begin position="440"/>
        <end position="636"/>
    </location>
</feature>
<feature type="compositionally biased region" description="Low complexity" evidence="1">
    <location>
        <begin position="108"/>
        <end position="118"/>
    </location>
</feature>
<accession>A0A5C3EM86</accession>
<dbReference type="Pfam" id="PF04004">
    <property type="entry name" value="Leo1"/>
    <property type="match status" value="1"/>
</dbReference>
<name>A0A5C3EM86_9BASI</name>
<evidence type="ECO:0000256" key="1">
    <source>
        <dbReference type="SAM" id="MobiDB-lite"/>
    </source>
</evidence>
<sequence length="636" mass="69577">MSDHEAAADTTAAVAPAVETQETLTSGDAPSSAPVAAEPAGDNLEDALFGDDDDEEEEEQVRVAKRNTSRQDGVEAENAAAVNNNDDDDEDDDEDEGIRRKVRRPRQRVASASASPSPTGSNGLTAPPPLDPSSPVRGGDDRSDRSSRSGSPYGREGSQELDEDARRQLEYKEDEEDDLPADDNIEVAHLSLPQLPVRRTKEHWLARIPHFLRYVTTPFEPNTWDEEQEEKTLLEEGFNSGFGNDVGAASLLRTSNTIRWRYTDQVDEDGAKIPESNARIVRWSDGTMSLQVGSELFDITQQTEKGRVSTANTGTNTPQQLSASSQTAGPSSSSSSSSQLLSQATQTMPMGSSGSSNRPAQSLSYLVVPHEREQVMESQGPIAGSLAFTPADTQSETHRRIAKALRFQKTARVVATAAGEGALDPEVEKARIEKDLKDAEKKRIRERQKADRKSGKFDDDMFDVDSRRRSRYVGGRKMGAGPRNADYYSDESDVGGAAEENVGRGAGGKRAAAQRYAEEDDDGFIVDDEGDDDDEDEDGNGRGAGRRKKKRSSEDEDAMEVDDEPDEMELAEQKIEEAERARKKAAAGGEAREKPRRPEPAFSSDEDEQDAEGEDYNQPGSQTINKKKRIIESDDE</sequence>
<dbReference type="InterPro" id="IPR007149">
    <property type="entry name" value="Leo1"/>
</dbReference>
<dbReference type="Proteomes" id="UP000324022">
    <property type="component" value="Unassembled WGS sequence"/>
</dbReference>
<dbReference type="InterPro" id="IPR018940">
    <property type="entry name" value="EF-1_beta_acid_region_euk"/>
</dbReference>
<feature type="compositionally biased region" description="Acidic residues" evidence="1">
    <location>
        <begin position="518"/>
        <end position="538"/>
    </location>
</feature>
<dbReference type="GO" id="GO:1990269">
    <property type="term" value="F:RNA polymerase II C-terminal domain phosphoserine binding"/>
    <property type="evidence" value="ECO:0007669"/>
    <property type="project" value="TreeGrafter"/>
</dbReference>
<evidence type="ECO:0000313" key="3">
    <source>
        <dbReference type="EMBL" id="SPO30349.1"/>
    </source>
</evidence>
<reference evidence="3 4" key="1">
    <citation type="submission" date="2018-03" db="EMBL/GenBank/DDBJ databases">
        <authorList>
            <person name="Guldener U."/>
        </authorList>
    </citation>
    <scope>NUCLEOTIDE SEQUENCE [LARGE SCALE GENOMIC DNA]</scope>
    <source>
        <strain evidence="3 4">NBRC100155</strain>
    </source>
</reference>
<organism evidence="3 4">
    <name type="scientific">Ustilago trichophora</name>
    <dbReference type="NCBI Taxonomy" id="86804"/>
    <lineage>
        <taxon>Eukaryota</taxon>
        <taxon>Fungi</taxon>
        <taxon>Dikarya</taxon>
        <taxon>Basidiomycota</taxon>
        <taxon>Ustilaginomycotina</taxon>
        <taxon>Ustilaginomycetes</taxon>
        <taxon>Ustilaginales</taxon>
        <taxon>Ustilaginaceae</taxon>
        <taxon>Ustilago</taxon>
    </lineage>
</organism>
<dbReference type="SMART" id="SM01182">
    <property type="entry name" value="EF-1_beta_acid"/>
    <property type="match status" value="3"/>
</dbReference>
<feature type="domain" description="Elongation factor 1 beta central acidic region eukaryote" evidence="2">
    <location>
        <begin position="48"/>
        <end position="75"/>
    </location>
</feature>
<dbReference type="AlphaFoldDB" id="A0A5C3EM86"/>
<feature type="compositionally biased region" description="Basic and acidic residues" evidence="1">
    <location>
        <begin position="571"/>
        <end position="580"/>
    </location>
</feature>
<evidence type="ECO:0000313" key="4">
    <source>
        <dbReference type="Proteomes" id="UP000324022"/>
    </source>
</evidence>
<feature type="compositionally biased region" description="Basic and acidic residues" evidence="1">
    <location>
        <begin position="138"/>
        <end position="147"/>
    </location>
</feature>
<feature type="region of interest" description="Disordered" evidence="1">
    <location>
        <begin position="303"/>
        <end position="360"/>
    </location>
</feature>
<feature type="compositionally biased region" description="Acidic residues" evidence="1">
    <location>
        <begin position="604"/>
        <end position="615"/>
    </location>
</feature>
<dbReference type="PANTHER" id="PTHR23146">
    <property type="entry name" value="LEO1 PROTEIN"/>
    <property type="match status" value="1"/>
</dbReference>
<feature type="compositionally biased region" description="Polar residues" evidence="1">
    <location>
        <begin position="303"/>
        <end position="320"/>
    </location>
</feature>